<dbReference type="EMBL" id="CP022983">
    <property type="protein sequence ID" value="ASV67007.1"/>
    <property type="molecule type" value="Genomic_DNA"/>
</dbReference>
<dbReference type="AlphaFoldDB" id="A0A248TFN9"/>
<dbReference type="KEGG" id="bko:CKF48_06510"/>
<evidence type="ECO:0000313" key="1">
    <source>
        <dbReference type="EMBL" id="ASV67007.1"/>
    </source>
</evidence>
<proteinExistence type="predicted"/>
<accession>A0A248TFN9</accession>
<name>A0A248TFN9_9BACI</name>
<reference evidence="1 2" key="1">
    <citation type="submission" date="2017-08" db="EMBL/GenBank/DDBJ databases">
        <title>Complete Genome Sequence of Bacillus kochii Oregon-R-modENCODE STRAIN BDGP4, isolated from Drosophila melanogaster gut.</title>
        <authorList>
            <person name="Wan K.H."/>
            <person name="Yu C."/>
            <person name="Park S."/>
            <person name="Hammonds A.S."/>
            <person name="Booth B.W."/>
            <person name="Celniker S.E."/>
        </authorList>
    </citation>
    <scope>NUCLEOTIDE SEQUENCE [LARGE SCALE GENOMIC DNA]</scope>
    <source>
        <strain evidence="1 2">BDGP4</strain>
    </source>
</reference>
<evidence type="ECO:0000313" key="2">
    <source>
        <dbReference type="Proteomes" id="UP000215137"/>
    </source>
</evidence>
<dbReference type="OrthoDB" id="9811097at2"/>
<sequence>MWTQDHLHLLWGEASIPVRQEKGLGNIQQGYFLPSRRKSRLKNELTKIENKANKLGSRKKDYLDMYAEEIISREELVEYRSIKKSYKSAKVRTMRVI</sequence>
<dbReference type="Proteomes" id="UP000215137">
    <property type="component" value="Chromosome"/>
</dbReference>
<keyword evidence="2" id="KW-1185">Reference proteome</keyword>
<gene>
    <name evidence="1" type="ORF">CKF48_06510</name>
</gene>
<organism evidence="1 2">
    <name type="scientific">Cytobacillus kochii</name>
    <dbReference type="NCBI Taxonomy" id="859143"/>
    <lineage>
        <taxon>Bacteria</taxon>
        <taxon>Bacillati</taxon>
        <taxon>Bacillota</taxon>
        <taxon>Bacilli</taxon>
        <taxon>Bacillales</taxon>
        <taxon>Bacillaceae</taxon>
        <taxon>Cytobacillus</taxon>
    </lineage>
</organism>
<protein>
    <submittedName>
        <fullName evidence="1">Uncharacterized protein</fullName>
    </submittedName>
</protein>